<organism evidence="1 2">
    <name type="scientific">Diversispora epigaea</name>
    <dbReference type="NCBI Taxonomy" id="1348612"/>
    <lineage>
        <taxon>Eukaryota</taxon>
        <taxon>Fungi</taxon>
        <taxon>Fungi incertae sedis</taxon>
        <taxon>Mucoromycota</taxon>
        <taxon>Glomeromycotina</taxon>
        <taxon>Glomeromycetes</taxon>
        <taxon>Diversisporales</taxon>
        <taxon>Diversisporaceae</taxon>
        <taxon>Diversispora</taxon>
    </lineage>
</organism>
<sequence>MADQRNTSDWLIFKIISKIYYACIFNQSRTSFINHTHLLSITRIFYQSNVYFVKTFFLKNTCKGELKEETKYPQTSSKIGKEIKVPVPSLKNLNGLGFFPSGFDSYRDPGSRLGRPLQILIS</sequence>
<dbReference type="EMBL" id="PQFF01000220">
    <property type="protein sequence ID" value="RHZ72832.1"/>
    <property type="molecule type" value="Genomic_DNA"/>
</dbReference>
<gene>
    <name evidence="1" type="ORF">Glove_238g12</name>
</gene>
<accession>A0A397ID43</accession>
<keyword evidence="2" id="KW-1185">Reference proteome</keyword>
<evidence type="ECO:0000313" key="1">
    <source>
        <dbReference type="EMBL" id="RHZ72832.1"/>
    </source>
</evidence>
<dbReference type="AlphaFoldDB" id="A0A397ID43"/>
<comment type="caution">
    <text evidence="1">The sequence shown here is derived from an EMBL/GenBank/DDBJ whole genome shotgun (WGS) entry which is preliminary data.</text>
</comment>
<dbReference type="Proteomes" id="UP000266861">
    <property type="component" value="Unassembled WGS sequence"/>
</dbReference>
<name>A0A397ID43_9GLOM</name>
<proteinExistence type="predicted"/>
<evidence type="ECO:0000313" key="2">
    <source>
        <dbReference type="Proteomes" id="UP000266861"/>
    </source>
</evidence>
<reference evidence="1 2" key="1">
    <citation type="submission" date="2018-08" db="EMBL/GenBank/DDBJ databases">
        <title>Genome and evolution of the arbuscular mycorrhizal fungus Diversispora epigaea (formerly Glomus versiforme) and its bacterial endosymbionts.</title>
        <authorList>
            <person name="Sun X."/>
            <person name="Fei Z."/>
            <person name="Harrison M."/>
        </authorList>
    </citation>
    <scope>NUCLEOTIDE SEQUENCE [LARGE SCALE GENOMIC DNA]</scope>
    <source>
        <strain evidence="1 2">IT104</strain>
    </source>
</reference>
<protein>
    <submittedName>
        <fullName evidence="1">Uncharacterized protein</fullName>
    </submittedName>
</protein>